<evidence type="ECO:0000313" key="3">
    <source>
        <dbReference type="Proteomes" id="UP000273998"/>
    </source>
</evidence>
<feature type="region of interest" description="Disordered" evidence="1">
    <location>
        <begin position="1"/>
        <end position="24"/>
    </location>
</feature>
<dbReference type="EMBL" id="RJNF01000001">
    <property type="protein sequence ID" value="RSI60021.1"/>
    <property type="molecule type" value="Genomic_DNA"/>
</dbReference>
<evidence type="ECO:0000313" key="2">
    <source>
        <dbReference type="EMBL" id="RSI60021.1"/>
    </source>
</evidence>
<proteinExistence type="predicted"/>
<accession>A0AAX1YE89</accession>
<organism evidence="2 3">
    <name type="scientific">Streptococcus salivarius</name>
    <dbReference type="NCBI Taxonomy" id="1304"/>
    <lineage>
        <taxon>Bacteria</taxon>
        <taxon>Bacillati</taxon>
        <taxon>Bacillota</taxon>
        <taxon>Bacilli</taxon>
        <taxon>Lactobacillales</taxon>
        <taxon>Streptococcaceae</taxon>
        <taxon>Streptococcus</taxon>
    </lineage>
</organism>
<protein>
    <submittedName>
        <fullName evidence="2">Uncharacterized protein</fullName>
    </submittedName>
</protein>
<comment type="caution">
    <text evidence="2">The sequence shown here is derived from an EMBL/GenBank/DDBJ whole genome shotgun (WGS) entry which is preliminary data.</text>
</comment>
<dbReference type="AlphaFoldDB" id="A0AAX1YE89"/>
<sequence length="65" mass="7656">MQDTVTQEPEPKNLKFRNSKLSHETSKKIADIRYHPSKDSKFKLYLFLDITDLKIEKTSKILQSC</sequence>
<evidence type="ECO:0000256" key="1">
    <source>
        <dbReference type="SAM" id="MobiDB-lite"/>
    </source>
</evidence>
<name>A0AAX1YE89_STRSL</name>
<reference evidence="2 3" key="1">
    <citation type="submission" date="2018-11" db="EMBL/GenBank/DDBJ databases">
        <title>Species Designations Belie Phenotypic and Genotypic Heterogeneity in Oral Streptococci.</title>
        <authorList>
            <person name="Velsko I."/>
        </authorList>
    </citation>
    <scope>NUCLEOTIDE SEQUENCE [LARGE SCALE GENOMIC DNA]</scope>
    <source>
        <strain evidence="2 3">BCC42</strain>
    </source>
</reference>
<gene>
    <name evidence="2" type="ORF">D8867_00240</name>
</gene>
<dbReference type="Proteomes" id="UP000273998">
    <property type="component" value="Unassembled WGS sequence"/>
</dbReference>